<dbReference type="InterPro" id="IPR039315">
    <property type="entry name" value="CheW"/>
</dbReference>
<comment type="caution">
    <text evidence="2">The sequence shown here is derived from an EMBL/GenBank/DDBJ whole genome shotgun (WGS) entry which is preliminary data.</text>
</comment>
<protein>
    <submittedName>
        <fullName evidence="2">Chemotaxis protein CheW</fullName>
    </submittedName>
</protein>
<evidence type="ECO:0000313" key="3">
    <source>
        <dbReference type="Proteomes" id="UP001499959"/>
    </source>
</evidence>
<reference evidence="3" key="1">
    <citation type="journal article" date="2019" name="Int. J. Syst. Evol. Microbiol.">
        <title>The Global Catalogue of Microorganisms (GCM) 10K type strain sequencing project: providing services to taxonomists for standard genome sequencing and annotation.</title>
        <authorList>
            <consortium name="The Broad Institute Genomics Platform"/>
            <consortium name="The Broad Institute Genome Sequencing Center for Infectious Disease"/>
            <person name="Wu L."/>
            <person name="Ma J."/>
        </authorList>
    </citation>
    <scope>NUCLEOTIDE SEQUENCE [LARGE SCALE GENOMIC DNA]</scope>
    <source>
        <strain evidence="3">JCM 18204</strain>
    </source>
</reference>
<sequence>MNGDDIAVDDASTEPAEPMYVDAFEILAGYERRSLAHVAGLPEQLQAAGLWRGIGFRVGQRRLVSNYESVAEILTVPQITPVPGAQSWMLGVANVRSNLLPVVDLKQFLEGARSVLHEGHQKVMVLRQPGGDVAVTIDELYGQRSFMDEQQVDVDALADGRYTGFIERAYRVADDVWGVFSLDRLVRTPEFRHAAV</sequence>
<gene>
    <name evidence="2" type="ORF">GCM10023307_06510</name>
</gene>
<dbReference type="InterPro" id="IPR036061">
    <property type="entry name" value="CheW-like_dom_sf"/>
</dbReference>
<dbReference type="SMART" id="SM00260">
    <property type="entry name" value="CheW"/>
    <property type="match status" value="1"/>
</dbReference>
<dbReference type="InterPro" id="IPR002545">
    <property type="entry name" value="CheW-lke_dom"/>
</dbReference>
<feature type="domain" description="CheW-like" evidence="1">
    <location>
        <begin position="50"/>
        <end position="191"/>
    </location>
</feature>
<accession>A0ABP9AQY9</accession>
<evidence type="ECO:0000259" key="1">
    <source>
        <dbReference type="PROSITE" id="PS50851"/>
    </source>
</evidence>
<dbReference type="PANTHER" id="PTHR22617:SF43">
    <property type="entry name" value="PROTEIN PILI"/>
    <property type="match status" value="1"/>
</dbReference>
<keyword evidence="3" id="KW-1185">Reference proteome</keyword>
<dbReference type="CDD" id="cd00588">
    <property type="entry name" value="CheW_like"/>
    <property type="match status" value="1"/>
</dbReference>
<dbReference type="PROSITE" id="PS50851">
    <property type="entry name" value="CHEW"/>
    <property type="match status" value="1"/>
</dbReference>
<proteinExistence type="predicted"/>
<evidence type="ECO:0000313" key="2">
    <source>
        <dbReference type="EMBL" id="GAA4784480.1"/>
    </source>
</evidence>
<organism evidence="2 3">
    <name type="scientific">Lysobacter hankyongensis</name>
    <dbReference type="NCBI Taxonomy" id="1176535"/>
    <lineage>
        <taxon>Bacteria</taxon>
        <taxon>Pseudomonadati</taxon>
        <taxon>Pseudomonadota</taxon>
        <taxon>Gammaproteobacteria</taxon>
        <taxon>Lysobacterales</taxon>
        <taxon>Lysobacteraceae</taxon>
        <taxon>Lysobacter</taxon>
    </lineage>
</organism>
<dbReference type="Proteomes" id="UP001499959">
    <property type="component" value="Unassembled WGS sequence"/>
</dbReference>
<name>A0ABP9AQY9_9GAMM</name>
<dbReference type="EMBL" id="BAABJE010000001">
    <property type="protein sequence ID" value="GAA4784480.1"/>
    <property type="molecule type" value="Genomic_DNA"/>
</dbReference>
<dbReference type="Gene3D" id="2.40.50.180">
    <property type="entry name" value="CheA-289, Domain 4"/>
    <property type="match status" value="1"/>
</dbReference>
<dbReference type="Gene3D" id="2.30.30.40">
    <property type="entry name" value="SH3 Domains"/>
    <property type="match status" value="1"/>
</dbReference>
<dbReference type="SUPFAM" id="SSF50341">
    <property type="entry name" value="CheW-like"/>
    <property type="match status" value="1"/>
</dbReference>
<dbReference type="Pfam" id="PF01584">
    <property type="entry name" value="CheW"/>
    <property type="match status" value="1"/>
</dbReference>
<dbReference type="PANTHER" id="PTHR22617">
    <property type="entry name" value="CHEMOTAXIS SENSOR HISTIDINE KINASE-RELATED"/>
    <property type="match status" value="1"/>
</dbReference>